<evidence type="ECO:0000313" key="2">
    <source>
        <dbReference type="EMBL" id="CAL6053753.1"/>
    </source>
</evidence>
<evidence type="ECO:0000313" key="3">
    <source>
        <dbReference type="Proteomes" id="UP001642409"/>
    </source>
</evidence>
<reference evidence="1" key="1">
    <citation type="submission" date="2023-06" db="EMBL/GenBank/DDBJ databases">
        <authorList>
            <person name="Kurt Z."/>
        </authorList>
    </citation>
    <scope>NUCLEOTIDE SEQUENCE</scope>
</reference>
<dbReference type="EMBL" id="CATOUU010000805">
    <property type="protein sequence ID" value="CAI9949923.1"/>
    <property type="molecule type" value="Genomic_DNA"/>
</dbReference>
<reference evidence="2 3" key="2">
    <citation type="submission" date="2024-07" db="EMBL/GenBank/DDBJ databases">
        <authorList>
            <person name="Akdeniz Z."/>
        </authorList>
    </citation>
    <scope>NUCLEOTIDE SEQUENCE [LARGE SCALE GENOMIC DNA]</scope>
</reference>
<sequence length="101" mass="12139">MEQKCEMVLELNKMSQPRFLASSLHQWQFTSNLQQNILKQEYDNKQLVFNRQQDNSMTPSISKQDSLTSVLINQGLTRHIEVDEIRQLNQRKTRYQAKWRQ</sequence>
<organism evidence="1">
    <name type="scientific">Hexamita inflata</name>
    <dbReference type="NCBI Taxonomy" id="28002"/>
    <lineage>
        <taxon>Eukaryota</taxon>
        <taxon>Metamonada</taxon>
        <taxon>Diplomonadida</taxon>
        <taxon>Hexamitidae</taxon>
        <taxon>Hexamitinae</taxon>
        <taxon>Hexamita</taxon>
    </lineage>
</organism>
<comment type="caution">
    <text evidence="1">The sequence shown here is derived from an EMBL/GenBank/DDBJ whole genome shotgun (WGS) entry which is preliminary data.</text>
</comment>
<proteinExistence type="predicted"/>
<keyword evidence="3" id="KW-1185">Reference proteome</keyword>
<dbReference type="AlphaFoldDB" id="A0AA86Q5C9"/>
<dbReference type="EMBL" id="CAXDID020000198">
    <property type="protein sequence ID" value="CAL6053753.1"/>
    <property type="molecule type" value="Genomic_DNA"/>
</dbReference>
<evidence type="ECO:0000313" key="1">
    <source>
        <dbReference type="EMBL" id="CAI9949923.1"/>
    </source>
</evidence>
<name>A0AA86Q5C9_9EUKA</name>
<protein>
    <submittedName>
        <fullName evidence="2">Hypothetical_protein</fullName>
    </submittedName>
</protein>
<gene>
    <name evidence="1" type="ORF">HINF_LOCUS37568</name>
    <name evidence="2" type="ORF">HINF_LOCUS45609</name>
</gene>
<accession>A0AA86Q5C9</accession>
<dbReference type="Proteomes" id="UP001642409">
    <property type="component" value="Unassembled WGS sequence"/>
</dbReference>